<dbReference type="PROSITE" id="PS50995">
    <property type="entry name" value="HTH_MARR_2"/>
    <property type="match status" value="1"/>
</dbReference>
<organism evidence="2 3">
    <name type="scientific">Hyphobacterium vulgare</name>
    <dbReference type="NCBI Taxonomy" id="1736751"/>
    <lineage>
        <taxon>Bacteria</taxon>
        <taxon>Pseudomonadati</taxon>
        <taxon>Pseudomonadota</taxon>
        <taxon>Alphaproteobacteria</taxon>
        <taxon>Maricaulales</taxon>
        <taxon>Maricaulaceae</taxon>
        <taxon>Hyphobacterium</taxon>
    </lineage>
</organism>
<dbReference type="InterPro" id="IPR039422">
    <property type="entry name" value="MarR/SlyA-like"/>
</dbReference>
<dbReference type="PRINTS" id="PR00598">
    <property type="entry name" value="HTHMARR"/>
</dbReference>
<dbReference type="PANTHER" id="PTHR33164">
    <property type="entry name" value="TRANSCRIPTIONAL REGULATOR, MARR FAMILY"/>
    <property type="match status" value="1"/>
</dbReference>
<dbReference type="Proteomes" id="UP001595379">
    <property type="component" value="Unassembled WGS sequence"/>
</dbReference>
<sequence length="172" mass="19121">MSRDIGFDLVDEVVDGFRTERPDLDPRAIETACRMIYSGRVAQAHAERILKRHGLNYTDLDVLGNLRRSGSPFAMSPAALLRQAMITSGSMTSCLDRLEQAKLVIREIRQDDRRGRIVRLTDEGRALIDEALTSRFGSAARAAASLTTSEIDALNALMRKFADALNREPSQD</sequence>
<dbReference type="EMBL" id="JBHRSV010000028">
    <property type="protein sequence ID" value="MFC2927005.1"/>
    <property type="molecule type" value="Genomic_DNA"/>
</dbReference>
<dbReference type="Pfam" id="PF12802">
    <property type="entry name" value="MarR_2"/>
    <property type="match status" value="1"/>
</dbReference>
<evidence type="ECO:0000313" key="2">
    <source>
        <dbReference type="EMBL" id="MFC2927005.1"/>
    </source>
</evidence>
<name>A0ABV6ZZP3_9PROT</name>
<dbReference type="Gene3D" id="1.10.10.10">
    <property type="entry name" value="Winged helix-like DNA-binding domain superfamily/Winged helix DNA-binding domain"/>
    <property type="match status" value="1"/>
</dbReference>
<evidence type="ECO:0000313" key="3">
    <source>
        <dbReference type="Proteomes" id="UP001595379"/>
    </source>
</evidence>
<dbReference type="InterPro" id="IPR036390">
    <property type="entry name" value="WH_DNA-bd_sf"/>
</dbReference>
<dbReference type="InterPro" id="IPR000835">
    <property type="entry name" value="HTH_MarR-typ"/>
</dbReference>
<feature type="domain" description="HTH marR-type" evidence="1">
    <location>
        <begin position="1"/>
        <end position="163"/>
    </location>
</feature>
<protein>
    <submittedName>
        <fullName evidence="2">MarR family winged helix-turn-helix transcriptional regulator</fullName>
    </submittedName>
</protein>
<keyword evidence="3" id="KW-1185">Reference proteome</keyword>
<evidence type="ECO:0000259" key="1">
    <source>
        <dbReference type="PROSITE" id="PS50995"/>
    </source>
</evidence>
<dbReference type="PANTHER" id="PTHR33164:SF104">
    <property type="entry name" value="TRANSCRIPTIONAL REGULATORY PROTEIN"/>
    <property type="match status" value="1"/>
</dbReference>
<accession>A0ABV6ZZP3</accession>
<gene>
    <name evidence="2" type="ORF">ACFOOR_12885</name>
</gene>
<dbReference type="InterPro" id="IPR036388">
    <property type="entry name" value="WH-like_DNA-bd_sf"/>
</dbReference>
<comment type="caution">
    <text evidence="2">The sequence shown here is derived from an EMBL/GenBank/DDBJ whole genome shotgun (WGS) entry which is preliminary data.</text>
</comment>
<dbReference type="SMART" id="SM00347">
    <property type="entry name" value="HTH_MARR"/>
    <property type="match status" value="1"/>
</dbReference>
<reference evidence="3" key="1">
    <citation type="journal article" date="2019" name="Int. J. Syst. Evol. Microbiol.">
        <title>The Global Catalogue of Microorganisms (GCM) 10K type strain sequencing project: providing services to taxonomists for standard genome sequencing and annotation.</title>
        <authorList>
            <consortium name="The Broad Institute Genomics Platform"/>
            <consortium name="The Broad Institute Genome Sequencing Center for Infectious Disease"/>
            <person name="Wu L."/>
            <person name="Ma J."/>
        </authorList>
    </citation>
    <scope>NUCLEOTIDE SEQUENCE [LARGE SCALE GENOMIC DNA]</scope>
    <source>
        <strain evidence="3">KCTC 52487</strain>
    </source>
</reference>
<dbReference type="RefSeq" id="WP_343162994.1">
    <property type="nucleotide sequence ID" value="NZ_JBHRSV010000028.1"/>
</dbReference>
<dbReference type="SUPFAM" id="SSF46785">
    <property type="entry name" value="Winged helix' DNA-binding domain"/>
    <property type="match status" value="1"/>
</dbReference>
<proteinExistence type="predicted"/>